<feature type="transmembrane region" description="Helical" evidence="8">
    <location>
        <begin position="20"/>
        <end position="44"/>
    </location>
</feature>
<keyword evidence="5 8" id="KW-0472">Membrane</keyword>
<accession>A0A813MLY5</accession>
<protein>
    <recommendedName>
        <fullName evidence="9">G-protein coupled receptors family 1 profile domain-containing protein</fullName>
    </recommendedName>
</protein>
<evidence type="ECO:0000256" key="7">
    <source>
        <dbReference type="ARBA" id="ARBA00023224"/>
    </source>
</evidence>
<dbReference type="PRINTS" id="PR00237">
    <property type="entry name" value="GPCRRHODOPSN"/>
</dbReference>
<evidence type="ECO:0000256" key="4">
    <source>
        <dbReference type="ARBA" id="ARBA00023040"/>
    </source>
</evidence>
<dbReference type="SUPFAM" id="SSF81321">
    <property type="entry name" value="Family A G protein-coupled receptor-like"/>
    <property type="match status" value="1"/>
</dbReference>
<comment type="caution">
    <text evidence="10">The sequence shown here is derived from an EMBL/GenBank/DDBJ whole genome shotgun (WGS) entry which is preliminary data.</text>
</comment>
<dbReference type="InterPro" id="IPR017452">
    <property type="entry name" value="GPCR_Rhodpsn_7TM"/>
</dbReference>
<evidence type="ECO:0000259" key="9">
    <source>
        <dbReference type="PROSITE" id="PS50262"/>
    </source>
</evidence>
<dbReference type="EMBL" id="CAJNOC010000176">
    <property type="protein sequence ID" value="CAF0722997.1"/>
    <property type="molecule type" value="Genomic_DNA"/>
</dbReference>
<feature type="transmembrane region" description="Helical" evidence="8">
    <location>
        <begin position="91"/>
        <end position="117"/>
    </location>
</feature>
<dbReference type="InterPro" id="IPR050125">
    <property type="entry name" value="GPCR_opsins"/>
</dbReference>
<evidence type="ECO:0000256" key="2">
    <source>
        <dbReference type="ARBA" id="ARBA00022692"/>
    </source>
</evidence>
<dbReference type="GO" id="GO:0016020">
    <property type="term" value="C:membrane"/>
    <property type="evidence" value="ECO:0007669"/>
    <property type="project" value="UniProtKB-SubCell"/>
</dbReference>
<feature type="domain" description="G-protein coupled receptors family 1 profile" evidence="9">
    <location>
        <begin position="37"/>
        <end position="398"/>
    </location>
</feature>
<feature type="transmembrane region" description="Helical" evidence="8">
    <location>
        <begin position="187"/>
        <end position="212"/>
    </location>
</feature>
<evidence type="ECO:0000313" key="10">
    <source>
        <dbReference type="EMBL" id="CAF0722997.1"/>
    </source>
</evidence>
<dbReference type="Proteomes" id="UP000663879">
    <property type="component" value="Unassembled WGS sequence"/>
</dbReference>
<feature type="transmembrane region" description="Helical" evidence="8">
    <location>
        <begin position="56"/>
        <end position="79"/>
    </location>
</feature>
<dbReference type="Gene3D" id="1.20.1070.10">
    <property type="entry name" value="Rhodopsin 7-helix transmembrane proteins"/>
    <property type="match status" value="1"/>
</dbReference>
<reference evidence="10" key="1">
    <citation type="submission" date="2021-02" db="EMBL/GenBank/DDBJ databases">
        <authorList>
            <person name="Nowell W R."/>
        </authorList>
    </citation>
    <scope>NUCLEOTIDE SEQUENCE</scope>
    <source>
        <strain evidence="10">Ploen Becks lab</strain>
    </source>
</reference>
<dbReference type="PROSITE" id="PS50262">
    <property type="entry name" value="G_PROTEIN_RECEP_F1_2"/>
    <property type="match status" value="1"/>
</dbReference>
<organism evidence="10 11">
    <name type="scientific">Brachionus calyciflorus</name>
    <dbReference type="NCBI Taxonomy" id="104777"/>
    <lineage>
        <taxon>Eukaryota</taxon>
        <taxon>Metazoa</taxon>
        <taxon>Spiralia</taxon>
        <taxon>Gnathifera</taxon>
        <taxon>Rotifera</taxon>
        <taxon>Eurotatoria</taxon>
        <taxon>Monogononta</taxon>
        <taxon>Pseudotrocha</taxon>
        <taxon>Ploima</taxon>
        <taxon>Brachionidae</taxon>
        <taxon>Brachionus</taxon>
    </lineage>
</organism>
<evidence type="ECO:0000256" key="5">
    <source>
        <dbReference type="ARBA" id="ARBA00023136"/>
    </source>
</evidence>
<evidence type="ECO:0000256" key="3">
    <source>
        <dbReference type="ARBA" id="ARBA00022989"/>
    </source>
</evidence>
<dbReference type="InterPro" id="IPR000276">
    <property type="entry name" value="GPCR_Rhodpsn"/>
</dbReference>
<dbReference type="PANTHER" id="PTHR24240">
    <property type="entry name" value="OPSIN"/>
    <property type="match status" value="1"/>
</dbReference>
<keyword evidence="4" id="KW-0297">G-protein coupled receptor</keyword>
<evidence type="ECO:0000256" key="8">
    <source>
        <dbReference type="SAM" id="Phobius"/>
    </source>
</evidence>
<name>A0A813MLY5_9BILA</name>
<proteinExistence type="predicted"/>
<feature type="transmembrane region" description="Helical" evidence="8">
    <location>
        <begin position="137"/>
        <end position="167"/>
    </location>
</feature>
<keyword evidence="2 8" id="KW-0812">Transmembrane</keyword>
<keyword evidence="7" id="KW-0807">Transducer</keyword>
<comment type="subcellular location">
    <subcellularLocation>
        <location evidence="1">Membrane</location>
        <topology evidence="1">Multi-pass membrane protein</topology>
    </subcellularLocation>
</comment>
<feature type="transmembrane region" description="Helical" evidence="8">
    <location>
        <begin position="378"/>
        <end position="405"/>
    </location>
</feature>
<evidence type="ECO:0000256" key="6">
    <source>
        <dbReference type="ARBA" id="ARBA00023170"/>
    </source>
</evidence>
<dbReference type="OrthoDB" id="10037617at2759"/>
<keyword evidence="3 8" id="KW-1133">Transmembrane helix</keyword>
<feature type="transmembrane region" description="Helical" evidence="8">
    <location>
        <begin position="348"/>
        <end position="366"/>
    </location>
</feature>
<keyword evidence="6" id="KW-0675">Receptor</keyword>
<dbReference type="GO" id="GO:0004930">
    <property type="term" value="F:G protein-coupled receptor activity"/>
    <property type="evidence" value="ECO:0007669"/>
    <property type="project" value="UniProtKB-KW"/>
</dbReference>
<dbReference type="Pfam" id="PF00001">
    <property type="entry name" value="7tm_1"/>
    <property type="match status" value="1"/>
</dbReference>
<sequence>MESDELTMSPMFRKFDFITGNLFTIILSFNTIFGTIINFWFILTILDNKILRSSKYIGIISLSIVDLCICLILSPLQIFRELISINENVSLSPFLCSLITFLSSWACLSSIFSLTLISIERLLVFKKNRHLNRQKLIVVMVITYLISFIFAALNSLMNWLGSSIIFIRCSNNFKNSIKFNYFTFFHIGFKILFIVVGFICLMATTYCYFIIYKIIRNKQLLRLKLNGLITLSKENHEDYGKNLIGNRRFSKSSNSLEKLSKMNLNKKNSLSMCHLNGKSVAESSDFLLVKAKTLKVSLLNLDHIEKDVTIVSINERLKENNAEKYTKNLKIKKSGTGSMESKAIRKTIIPIVVFYLFWLPYAVVQLCTLMSDSIYFELANLISISIGFSHSSINPIVYCCTNFEIRKAMKSKLRKMFSHQVFLIEFIDKIF</sequence>
<evidence type="ECO:0000256" key="1">
    <source>
        <dbReference type="ARBA" id="ARBA00004141"/>
    </source>
</evidence>
<dbReference type="CDD" id="cd00637">
    <property type="entry name" value="7tm_classA_rhodopsin-like"/>
    <property type="match status" value="1"/>
</dbReference>
<dbReference type="AlphaFoldDB" id="A0A813MLY5"/>
<gene>
    <name evidence="10" type="ORF">OXX778_LOCUS2298</name>
</gene>
<evidence type="ECO:0000313" key="11">
    <source>
        <dbReference type="Proteomes" id="UP000663879"/>
    </source>
</evidence>
<keyword evidence="11" id="KW-1185">Reference proteome</keyword>